<dbReference type="SUPFAM" id="SSF56672">
    <property type="entry name" value="DNA/RNA polymerases"/>
    <property type="match status" value="1"/>
</dbReference>
<dbReference type="Gene3D" id="3.30.70.270">
    <property type="match status" value="1"/>
</dbReference>
<evidence type="ECO:0000313" key="2">
    <source>
        <dbReference type="EMBL" id="CAF0894486.1"/>
    </source>
</evidence>
<dbReference type="Proteomes" id="UP000677228">
    <property type="component" value="Unassembled WGS sequence"/>
</dbReference>
<dbReference type="CDD" id="cd09275">
    <property type="entry name" value="RNase_HI_RT_DIRS1"/>
    <property type="match status" value="1"/>
</dbReference>
<dbReference type="Pfam" id="PF00078">
    <property type="entry name" value="RVT_1"/>
    <property type="match status" value="1"/>
</dbReference>
<dbReference type="EMBL" id="CAJNOK010003263">
    <property type="protein sequence ID" value="CAF0894486.1"/>
    <property type="molecule type" value="Genomic_DNA"/>
</dbReference>
<accession>A0A8S2HTB8</accession>
<gene>
    <name evidence="2" type="ORF">OVA965_LOCUS9298</name>
    <name evidence="3" type="ORF">TMI583_LOCUS9294</name>
</gene>
<dbReference type="CDD" id="cd03714">
    <property type="entry name" value="RT_DIRS1"/>
    <property type="match status" value="1"/>
</dbReference>
<dbReference type="InterPro" id="IPR000477">
    <property type="entry name" value="RT_dom"/>
</dbReference>
<name>A0A8S2HTB8_9BILA</name>
<dbReference type="Gene3D" id="3.10.10.10">
    <property type="entry name" value="HIV Type 1 Reverse Transcriptase, subunit A, domain 1"/>
    <property type="match status" value="1"/>
</dbReference>
<organism evidence="3 4">
    <name type="scientific">Didymodactylos carnosus</name>
    <dbReference type="NCBI Taxonomy" id="1234261"/>
    <lineage>
        <taxon>Eukaryota</taxon>
        <taxon>Metazoa</taxon>
        <taxon>Spiralia</taxon>
        <taxon>Gnathifera</taxon>
        <taxon>Rotifera</taxon>
        <taxon>Eurotatoria</taxon>
        <taxon>Bdelloidea</taxon>
        <taxon>Philodinida</taxon>
        <taxon>Philodinidae</taxon>
        <taxon>Didymodactylos</taxon>
    </lineage>
</organism>
<dbReference type="PANTHER" id="PTHR33050">
    <property type="entry name" value="REVERSE TRANSCRIPTASE DOMAIN-CONTAINING PROTEIN"/>
    <property type="match status" value="1"/>
</dbReference>
<dbReference type="InterPro" id="IPR043502">
    <property type="entry name" value="DNA/RNA_pol_sf"/>
</dbReference>
<protein>
    <recommendedName>
        <fullName evidence="1">Reverse transcriptase domain-containing protein</fullName>
    </recommendedName>
</protein>
<dbReference type="InterPro" id="IPR043128">
    <property type="entry name" value="Rev_trsase/Diguanyl_cyclase"/>
</dbReference>
<dbReference type="InterPro" id="IPR052055">
    <property type="entry name" value="Hepadnavirus_pol/RT"/>
</dbReference>
<evidence type="ECO:0000259" key="1">
    <source>
        <dbReference type="PROSITE" id="PS50878"/>
    </source>
</evidence>
<dbReference type="EMBL" id="CAJOBA010003264">
    <property type="protein sequence ID" value="CAF3676210.1"/>
    <property type="molecule type" value="Genomic_DNA"/>
</dbReference>
<sequence>MKAPTPINIDRLRIELLNHPDPVKVNRLLQGLSQGYDTGISPLPTESYICKNLQSALKHPEKVTKLLQQELASGYLIGPFSMPPFLVYLINPLGLVFGKYSGKPRLIVDMSSPHNNPLHDSLNSLICKEDYSLSYVTLDDARKKIMELGAGSSLTKLDIKDAFKQIPVHPSLWPFQGVQWDENFYFYTKLMFGSRSSPAIFDELSSMICWIARNNYGIRHILHLLDDFLAIHEPDSAHPKMVLLKLLFSRLNVPLSEAKCLGPNTELEYLGILLNTVIMQAKLPEYKRLRVIETVEKFATKRKCIKRELLSLIGHLSYACKVVVPGRSFYSYLLKLAYSVPELHHHLYLTADSRIDLHMWKTFLKAWNGTSIFLHSAKTLLDSIHTYTDAAGSLGLGGYYDRSWFAHPWPDYVFHLSANARRNMALLELFPIVVASVLWGARWSQKQMIFHCDNEATAAILRKGRSPDPVIMRLVRQLTLCSIKHNFTFYAEHIPGKANVVGDLLSRLQIHRFKMLVPDAEPECTSLPPISHLFYP</sequence>
<reference evidence="3" key="1">
    <citation type="submission" date="2021-02" db="EMBL/GenBank/DDBJ databases">
        <authorList>
            <person name="Nowell W R."/>
        </authorList>
    </citation>
    <scope>NUCLEOTIDE SEQUENCE</scope>
</reference>
<comment type="caution">
    <text evidence="3">The sequence shown here is derived from an EMBL/GenBank/DDBJ whole genome shotgun (WGS) entry which is preliminary data.</text>
</comment>
<evidence type="ECO:0000313" key="3">
    <source>
        <dbReference type="EMBL" id="CAF3676210.1"/>
    </source>
</evidence>
<evidence type="ECO:0000313" key="4">
    <source>
        <dbReference type="Proteomes" id="UP000682733"/>
    </source>
</evidence>
<proteinExistence type="predicted"/>
<dbReference type="PROSITE" id="PS50878">
    <property type="entry name" value="RT_POL"/>
    <property type="match status" value="1"/>
</dbReference>
<dbReference type="AlphaFoldDB" id="A0A8S2HTB8"/>
<dbReference type="Proteomes" id="UP000682733">
    <property type="component" value="Unassembled WGS sequence"/>
</dbReference>
<feature type="domain" description="Reverse transcriptase" evidence="1">
    <location>
        <begin position="1"/>
        <end position="274"/>
    </location>
</feature>
<dbReference type="PANTHER" id="PTHR33050:SF8">
    <property type="entry name" value="REVERSE TRANSCRIPTASE DOMAIN-CONTAINING PROTEIN"/>
    <property type="match status" value="1"/>
</dbReference>